<dbReference type="RefSeq" id="WP_130780704.1">
    <property type="nucleotide sequence ID" value="NZ_BIMR01000071.1"/>
</dbReference>
<evidence type="ECO:0000256" key="1">
    <source>
        <dbReference type="ARBA" id="ARBA00022679"/>
    </source>
</evidence>
<dbReference type="NCBIfam" id="NF002892">
    <property type="entry name" value="PRK03372.1"/>
    <property type="match status" value="1"/>
</dbReference>
<keyword evidence="8" id="KW-1185">Reference proteome</keyword>
<organism evidence="7 8">
    <name type="scientific">Cellulomonas biazotea</name>
    <dbReference type="NCBI Taxonomy" id="1709"/>
    <lineage>
        <taxon>Bacteria</taxon>
        <taxon>Bacillati</taxon>
        <taxon>Actinomycetota</taxon>
        <taxon>Actinomycetes</taxon>
        <taxon>Micrococcales</taxon>
        <taxon>Cellulomonadaceae</taxon>
        <taxon>Cellulomonas</taxon>
    </lineage>
</organism>
<dbReference type="InterPro" id="IPR017437">
    <property type="entry name" value="ATP-NAD_kinase_PpnK-typ_C"/>
</dbReference>
<dbReference type="Pfam" id="PF20143">
    <property type="entry name" value="NAD_kinase_C"/>
    <property type="match status" value="1"/>
</dbReference>
<accession>A0A402DPR8</accession>
<dbReference type="HAMAP" id="MF_00361">
    <property type="entry name" value="NAD_kinase"/>
    <property type="match status" value="1"/>
</dbReference>
<keyword evidence="6" id="KW-0963">Cytoplasm</keyword>
<dbReference type="GO" id="GO:0005524">
    <property type="term" value="F:ATP binding"/>
    <property type="evidence" value="ECO:0007669"/>
    <property type="project" value="UniProtKB-KW"/>
</dbReference>
<feature type="binding site" evidence="6">
    <location>
        <begin position="173"/>
        <end position="178"/>
    </location>
    <ligand>
        <name>NAD(+)</name>
        <dbReference type="ChEBI" id="CHEBI:57540"/>
    </ligand>
</feature>
<dbReference type="GO" id="GO:0006741">
    <property type="term" value="P:NADP+ biosynthetic process"/>
    <property type="evidence" value="ECO:0007669"/>
    <property type="project" value="UniProtKB-UniRule"/>
</dbReference>
<evidence type="ECO:0000313" key="7">
    <source>
        <dbReference type="EMBL" id="GCE76098.1"/>
    </source>
</evidence>
<evidence type="ECO:0000256" key="5">
    <source>
        <dbReference type="ARBA" id="ARBA00047925"/>
    </source>
</evidence>
<keyword evidence="1 6" id="KW-0808">Transferase</keyword>
<comment type="caution">
    <text evidence="7">The sequence shown here is derived from an EMBL/GenBank/DDBJ whole genome shotgun (WGS) entry which is preliminary data.</text>
</comment>
<evidence type="ECO:0000313" key="8">
    <source>
        <dbReference type="Proteomes" id="UP000289954"/>
    </source>
</evidence>
<feature type="active site" description="Proton acceptor" evidence="6">
    <location>
        <position position="58"/>
    </location>
</feature>
<evidence type="ECO:0000256" key="2">
    <source>
        <dbReference type="ARBA" id="ARBA00022777"/>
    </source>
</evidence>
<gene>
    <name evidence="7" type="primary">nadK2</name>
    <name evidence="6" type="synonym">nadK</name>
    <name evidence="7" type="ORF">CBZ_11540</name>
</gene>
<dbReference type="EMBL" id="BIMR01000071">
    <property type="protein sequence ID" value="GCE76098.1"/>
    <property type="molecule type" value="Genomic_DNA"/>
</dbReference>
<comment type="subcellular location">
    <subcellularLocation>
        <location evidence="6">Cytoplasm</location>
    </subcellularLocation>
</comment>
<keyword evidence="6" id="KW-0547">Nucleotide-binding</keyword>
<dbReference type="AlphaFoldDB" id="A0A402DPR8"/>
<sequence length="327" mass="33884">MTRRALVVTHGGREEAVVATQEAVRVLEAAGIEPVVAPDDGDPGDLPEFELAVVLGGDGTILRAAELTRGTGVPMLGVNLGHVGFLAEAERDDVGEAVRRLTVGDFEVEERGTLDVRVVLPDGTTRDGWALNECAVEKAERSRMLEVLVEVDGHPLSSFGCDGVVAATATGSTAHAFSAGGPVVWPDVDGMILVPISAHALFARPLVVGPRSRLALDVLDRSSATALVTCDGRRQIEVPRGGRVEIRRSDVPVRLARLSPAPFTTRLVHKFGLPVSGWRGRGAVSAVATRAAASDRAAADAGAVDAVIRGTDGTGGMDGTSGTGEAT</sequence>
<dbReference type="OrthoDB" id="9774737at2"/>
<keyword evidence="2 6" id="KW-0418">Kinase</keyword>
<keyword evidence="4 6" id="KW-0520">NAD</keyword>
<comment type="similarity">
    <text evidence="6">Belongs to the NAD kinase family.</text>
</comment>
<comment type="catalytic activity">
    <reaction evidence="5 6">
        <text>NAD(+) + ATP = ADP + NADP(+) + H(+)</text>
        <dbReference type="Rhea" id="RHEA:18629"/>
        <dbReference type="ChEBI" id="CHEBI:15378"/>
        <dbReference type="ChEBI" id="CHEBI:30616"/>
        <dbReference type="ChEBI" id="CHEBI:57540"/>
        <dbReference type="ChEBI" id="CHEBI:58349"/>
        <dbReference type="ChEBI" id="CHEBI:456216"/>
        <dbReference type="EC" id="2.7.1.23"/>
    </reaction>
</comment>
<feature type="binding site" evidence="6">
    <location>
        <position position="143"/>
    </location>
    <ligand>
        <name>NAD(+)</name>
        <dbReference type="ChEBI" id="CHEBI:57540"/>
    </ligand>
</feature>
<feature type="binding site" evidence="6">
    <location>
        <position position="162"/>
    </location>
    <ligand>
        <name>NAD(+)</name>
        <dbReference type="ChEBI" id="CHEBI:57540"/>
    </ligand>
</feature>
<dbReference type="InterPro" id="IPR016064">
    <property type="entry name" value="NAD/diacylglycerol_kinase_sf"/>
</dbReference>
<feature type="binding site" evidence="6">
    <location>
        <position position="63"/>
    </location>
    <ligand>
        <name>NAD(+)</name>
        <dbReference type="ChEBI" id="CHEBI:57540"/>
    </ligand>
</feature>
<feature type="binding site" evidence="6">
    <location>
        <begin position="58"/>
        <end position="59"/>
    </location>
    <ligand>
        <name>NAD(+)</name>
        <dbReference type="ChEBI" id="CHEBI:57540"/>
    </ligand>
</feature>
<dbReference type="Proteomes" id="UP000289954">
    <property type="component" value="Unassembled WGS sequence"/>
</dbReference>
<comment type="cofactor">
    <cofactor evidence="6">
        <name>a divalent metal cation</name>
        <dbReference type="ChEBI" id="CHEBI:60240"/>
    </cofactor>
</comment>
<dbReference type="PANTHER" id="PTHR20275">
    <property type="entry name" value="NAD KINASE"/>
    <property type="match status" value="1"/>
</dbReference>
<comment type="caution">
    <text evidence="6">Lacks conserved residue(s) required for the propagation of feature annotation.</text>
</comment>
<name>A0A402DPR8_9CELL</name>
<proteinExistence type="inferred from homology"/>
<dbReference type="EC" id="2.7.1.23" evidence="6"/>
<keyword evidence="6" id="KW-0067">ATP-binding</keyword>
<keyword evidence="3 6" id="KW-0521">NADP</keyword>
<evidence type="ECO:0000256" key="4">
    <source>
        <dbReference type="ARBA" id="ARBA00023027"/>
    </source>
</evidence>
<dbReference type="GO" id="GO:0019674">
    <property type="term" value="P:NAD+ metabolic process"/>
    <property type="evidence" value="ECO:0007669"/>
    <property type="project" value="InterPro"/>
</dbReference>
<comment type="function">
    <text evidence="6">Involved in the regulation of the intracellular balance of NAD and NADP, and is a key enzyme in the biosynthesis of NADP. Catalyzes specifically the phosphorylation on 2'-hydroxyl of the adenosine moiety of NAD to yield NADP.</text>
</comment>
<evidence type="ECO:0000256" key="3">
    <source>
        <dbReference type="ARBA" id="ARBA00022857"/>
    </source>
</evidence>
<dbReference type="GO" id="GO:0003951">
    <property type="term" value="F:NAD+ kinase activity"/>
    <property type="evidence" value="ECO:0007669"/>
    <property type="project" value="UniProtKB-UniRule"/>
</dbReference>
<dbReference type="InterPro" id="IPR017438">
    <property type="entry name" value="ATP-NAD_kinase_N"/>
</dbReference>
<dbReference type="GO" id="GO:0005737">
    <property type="term" value="C:cytoplasm"/>
    <property type="evidence" value="ECO:0007669"/>
    <property type="project" value="UniProtKB-SubCell"/>
</dbReference>
<dbReference type="GO" id="GO:0051287">
    <property type="term" value="F:NAD binding"/>
    <property type="evidence" value="ECO:0007669"/>
    <property type="project" value="UniProtKB-ARBA"/>
</dbReference>
<feature type="binding site" evidence="6">
    <location>
        <begin position="132"/>
        <end position="133"/>
    </location>
    <ligand>
        <name>NAD(+)</name>
        <dbReference type="ChEBI" id="CHEBI:57540"/>
    </ligand>
</feature>
<dbReference type="Gene3D" id="3.40.50.10330">
    <property type="entry name" value="Probable inorganic polyphosphate/atp-NAD kinase, domain 1"/>
    <property type="match status" value="1"/>
</dbReference>
<dbReference type="SUPFAM" id="SSF111331">
    <property type="entry name" value="NAD kinase/diacylglycerol kinase-like"/>
    <property type="match status" value="1"/>
</dbReference>
<evidence type="ECO:0000256" key="6">
    <source>
        <dbReference type="HAMAP-Rule" id="MF_00361"/>
    </source>
</evidence>
<dbReference type="GO" id="GO:0046872">
    <property type="term" value="F:metal ion binding"/>
    <property type="evidence" value="ECO:0007669"/>
    <property type="project" value="UniProtKB-UniRule"/>
</dbReference>
<dbReference type="Pfam" id="PF01513">
    <property type="entry name" value="NAD_kinase"/>
    <property type="match status" value="1"/>
</dbReference>
<protein>
    <recommendedName>
        <fullName evidence="6">NAD kinase</fullName>
        <ecNumber evidence="6">2.7.1.23</ecNumber>
    </recommendedName>
    <alternativeName>
        <fullName evidence="6">ATP-dependent NAD kinase</fullName>
    </alternativeName>
</protein>
<dbReference type="Gene3D" id="2.60.200.30">
    <property type="entry name" value="Probable inorganic polyphosphate/atp-NAD kinase, domain 2"/>
    <property type="match status" value="1"/>
</dbReference>
<dbReference type="InterPro" id="IPR002504">
    <property type="entry name" value="NADK"/>
</dbReference>
<reference evidence="7 8" key="1">
    <citation type="submission" date="2019-01" db="EMBL/GenBank/DDBJ databases">
        <title>Draft genome sequence of Cellulomonas takizawaensis strain TKZ-21.</title>
        <authorList>
            <person name="Yamamura H."/>
            <person name="Hayashi T."/>
            <person name="Hamada M."/>
            <person name="Serisawa Y."/>
            <person name="Matsuyama K."/>
            <person name="Nakagawa Y."/>
            <person name="Otoguro M."/>
            <person name="Yanagida F."/>
            <person name="Hayakawa M."/>
        </authorList>
    </citation>
    <scope>NUCLEOTIDE SEQUENCE [LARGE SCALE GENOMIC DNA]</scope>
    <source>
        <strain evidence="7 8">NBRC12680</strain>
    </source>
</reference>
<dbReference type="PANTHER" id="PTHR20275:SF0">
    <property type="entry name" value="NAD KINASE"/>
    <property type="match status" value="1"/>
</dbReference>